<evidence type="ECO:0000259" key="5">
    <source>
        <dbReference type="PROSITE" id="PS50932"/>
    </source>
</evidence>
<dbReference type="SUPFAM" id="SSF53822">
    <property type="entry name" value="Periplasmic binding protein-like I"/>
    <property type="match status" value="1"/>
</dbReference>
<accession>A0A4V2F3F9</accession>
<evidence type="ECO:0000256" key="3">
    <source>
        <dbReference type="ARBA" id="ARBA00023163"/>
    </source>
</evidence>
<dbReference type="GO" id="GO:0000976">
    <property type="term" value="F:transcription cis-regulatory region binding"/>
    <property type="evidence" value="ECO:0007669"/>
    <property type="project" value="TreeGrafter"/>
</dbReference>
<dbReference type="Gene3D" id="1.10.260.40">
    <property type="entry name" value="lambda repressor-like DNA-binding domains"/>
    <property type="match status" value="1"/>
</dbReference>
<dbReference type="PANTHER" id="PTHR30146:SF153">
    <property type="entry name" value="LACTOSE OPERON REPRESSOR"/>
    <property type="match status" value="1"/>
</dbReference>
<evidence type="ECO:0000256" key="4">
    <source>
        <dbReference type="SAM" id="MobiDB-lite"/>
    </source>
</evidence>
<dbReference type="InterPro" id="IPR046335">
    <property type="entry name" value="LacI/GalR-like_sensor"/>
</dbReference>
<protein>
    <submittedName>
        <fullName evidence="6">LacI family transcriptional regulator</fullName>
    </submittedName>
</protein>
<keyword evidence="2" id="KW-0238">DNA-binding</keyword>
<dbReference type="SMART" id="SM00354">
    <property type="entry name" value="HTH_LACI"/>
    <property type="match status" value="1"/>
</dbReference>
<dbReference type="Proteomes" id="UP000293638">
    <property type="component" value="Unassembled WGS sequence"/>
</dbReference>
<dbReference type="CDD" id="cd01392">
    <property type="entry name" value="HTH_LacI"/>
    <property type="match status" value="1"/>
</dbReference>
<evidence type="ECO:0000313" key="6">
    <source>
        <dbReference type="EMBL" id="RZS82973.1"/>
    </source>
</evidence>
<dbReference type="OrthoDB" id="252678at2"/>
<dbReference type="GO" id="GO:0003700">
    <property type="term" value="F:DNA-binding transcription factor activity"/>
    <property type="evidence" value="ECO:0007669"/>
    <property type="project" value="TreeGrafter"/>
</dbReference>
<dbReference type="EMBL" id="SGXD01000004">
    <property type="protein sequence ID" value="RZS82973.1"/>
    <property type="molecule type" value="Genomic_DNA"/>
</dbReference>
<proteinExistence type="predicted"/>
<dbReference type="RefSeq" id="WP_130494078.1">
    <property type="nucleotide sequence ID" value="NZ_SGXD01000004.1"/>
</dbReference>
<dbReference type="InterPro" id="IPR010982">
    <property type="entry name" value="Lambda_DNA-bd_dom_sf"/>
</dbReference>
<dbReference type="Gene3D" id="3.40.50.2300">
    <property type="match status" value="2"/>
</dbReference>
<name>A0A4V2F3F9_9ACTN</name>
<keyword evidence="3" id="KW-0804">Transcription</keyword>
<dbReference type="PANTHER" id="PTHR30146">
    <property type="entry name" value="LACI-RELATED TRANSCRIPTIONAL REPRESSOR"/>
    <property type="match status" value="1"/>
</dbReference>
<evidence type="ECO:0000256" key="2">
    <source>
        <dbReference type="ARBA" id="ARBA00023125"/>
    </source>
</evidence>
<feature type="domain" description="HTH lacI-type" evidence="5">
    <location>
        <begin position="2"/>
        <end position="56"/>
    </location>
</feature>
<keyword evidence="1" id="KW-0805">Transcription regulation</keyword>
<dbReference type="InterPro" id="IPR028082">
    <property type="entry name" value="Peripla_BP_I"/>
</dbReference>
<dbReference type="InterPro" id="IPR000843">
    <property type="entry name" value="HTH_LacI"/>
</dbReference>
<dbReference type="AlphaFoldDB" id="A0A4V2F3F9"/>
<dbReference type="PROSITE" id="PS50932">
    <property type="entry name" value="HTH_LACI_2"/>
    <property type="match status" value="1"/>
</dbReference>
<comment type="caution">
    <text evidence="6">The sequence shown here is derived from an EMBL/GenBank/DDBJ whole genome shotgun (WGS) entry which is preliminary data.</text>
</comment>
<feature type="region of interest" description="Disordered" evidence="4">
    <location>
        <begin position="325"/>
        <end position="352"/>
    </location>
</feature>
<keyword evidence="7" id="KW-1185">Reference proteome</keyword>
<reference evidence="6 7" key="1">
    <citation type="submission" date="2019-02" db="EMBL/GenBank/DDBJ databases">
        <title>Genomic Encyclopedia of Type Strains, Phase IV (KMG-IV): sequencing the most valuable type-strain genomes for metagenomic binning, comparative biology and taxonomic classification.</title>
        <authorList>
            <person name="Goeker M."/>
        </authorList>
    </citation>
    <scope>NUCLEOTIDE SEQUENCE [LARGE SCALE GENOMIC DNA]</scope>
    <source>
        <strain evidence="6 7">DSM 45622</strain>
    </source>
</reference>
<gene>
    <name evidence="6" type="ORF">EV189_3371</name>
</gene>
<dbReference type="Pfam" id="PF13377">
    <property type="entry name" value="Peripla_BP_3"/>
    <property type="match status" value="1"/>
</dbReference>
<evidence type="ECO:0000256" key="1">
    <source>
        <dbReference type="ARBA" id="ARBA00023015"/>
    </source>
</evidence>
<dbReference type="PROSITE" id="PS00356">
    <property type="entry name" value="HTH_LACI_1"/>
    <property type="match status" value="1"/>
</dbReference>
<evidence type="ECO:0000313" key="7">
    <source>
        <dbReference type="Proteomes" id="UP000293638"/>
    </source>
</evidence>
<dbReference type="Pfam" id="PF00356">
    <property type="entry name" value="LacI"/>
    <property type="match status" value="1"/>
</dbReference>
<dbReference type="SUPFAM" id="SSF47413">
    <property type="entry name" value="lambda repressor-like DNA-binding domains"/>
    <property type="match status" value="1"/>
</dbReference>
<dbReference type="CDD" id="cd06267">
    <property type="entry name" value="PBP1_LacI_sugar_binding-like"/>
    <property type="match status" value="1"/>
</dbReference>
<sequence length="352" mass="37134">MVTISDVAKDAGVSVSTVSYVLSGKRPISATTRERVERSISSLGYHPQASARALASNRSSALALVVPLRRDVIVPVIMQFASGVVVTARTHDHDVLLMTQDEGAGGLQRVSGSGLVDALIVMDVEAQDPRVEVLRGLRQPAVLIGLPDDPRGLGCVDLDFAAAGRVLARHLAEHGHRALALLGPSPAVYDRGTSFATRFLRGYQQAAEEEGVRAVAHACEPSFAGVAAWLDRVESELPGLSALVVHNEAALAPLLSVLSARGRRVPEDLSVVALCPADVAVSFPVPLSAVEIPAATIGELAVEMVLDQLEGRAQPSVRLLPPEFHERASCGPAPRPATPRPRRSRATARMGS</sequence>
<organism evidence="6 7">
    <name type="scientific">Motilibacter rhizosphaerae</name>
    <dbReference type="NCBI Taxonomy" id="598652"/>
    <lineage>
        <taxon>Bacteria</taxon>
        <taxon>Bacillati</taxon>
        <taxon>Actinomycetota</taxon>
        <taxon>Actinomycetes</taxon>
        <taxon>Motilibacterales</taxon>
        <taxon>Motilibacteraceae</taxon>
        <taxon>Motilibacter</taxon>
    </lineage>
</organism>